<proteinExistence type="predicted"/>
<dbReference type="Proteomes" id="UP000001299">
    <property type="component" value="Chromosome 1"/>
</dbReference>
<dbReference type="KEGG" id="bpb:bpr_I1966"/>
<dbReference type="EMBL" id="CP001810">
    <property type="protein sequence ID" value="ADL34700.1"/>
    <property type="molecule type" value="Genomic_DNA"/>
</dbReference>
<dbReference type="HOGENOM" id="CLU_2895472_0_0_9"/>
<evidence type="ECO:0000313" key="2">
    <source>
        <dbReference type="Proteomes" id="UP000001299"/>
    </source>
</evidence>
<evidence type="ECO:0000313" key="1">
    <source>
        <dbReference type="EMBL" id="ADL34700.1"/>
    </source>
</evidence>
<name>E0RXX4_BUTPB</name>
<dbReference type="AlphaFoldDB" id="E0RXX4"/>
<keyword evidence="2" id="KW-1185">Reference proteome</keyword>
<protein>
    <submittedName>
        <fullName evidence="1">Uncharacterized protein</fullName>
    </submittedName>
</protein>
<dbReference type="eggNOG" id="COG3666">
    <property type="taxonomic scope" value="Bacteria"/>
</dbReference>
<accession>E0RXX4</accession>
<organism evidence="1 2">
    <name type="scientific">Butyrivibrio proteoclasticus (strain ATCC 51982 / DSM 14932 / B316)</name>
    <name type="common">Clostridium proteoclasticum</name>
    <dbReference type="NCBI Taxonomy" id="515622"/>
    <lineage>
        <taxon>Bacteria</taxon>
        <taxon>Bacillati</taxon>
        <taxon>Bacillota</taxon>
        <taxon>Clostridia</taxon>
        <taxon>Lachnospirales</taxon>
        <taxon>Lachnospiraceae</taxon>
        <taxon>Butyrivibrio</taxon>
    </lineage>
</organism>
<sequence>MMSIHLSQCAKQIMAQVGTILLELGEISGENIFIDGTRNSYSKTDGFLSYSYIFNKKINYRI</sequence>
<gene>
    <name evidence="1" type="ordered locus">bpr_I1966</name>
</gene>
<reference evidence="1 2" key="1">
    <citation type="journal article" date="2010" name="PLoS ONE">
        <title>The glycobiome of the rumen bacterium Butyrivibrio proteoclasticus B316(T) highlights adaptation to a polysaccharide-rich environment.</title>
        <authorList>
            <person name="Kelly W.J."/>
            <person name="Leahy S.C."/>
            <person name="Altermann E."/>
            <person name="Yeoman C.J."/>
            <person name="Dunne J.C."/>
            <person name="Kong Z."/>
            <person name="Pacheco D.M."/>
            <person name="Li D."/>
            <person name="Noel S.J."/>
            <person name="Moon C.D."/>
            <person name="Cookson A.L."/>
            <person name="Attwood G.T."/>
        </authorList>
    </citation>
    <scope>NUCLEOTIDE SEQUENCE [LARGE SCALE GENOMIC DNA]</scope>
    <source>
        <strain evidence="2">ATCC 51982 / DSM 14932 / B316</strain>
    </source>
</reference>
<dbReference type="STRING" id="515622.bpr_I1966"/>